<feature type="transmembrane region" description="Helical" evidence="1">
    <location>
        <begin position="41"/>
        <end position="61"/>
    </location>
</feature>
<keyword evidence="1" id="KW-0472">Membrane</keyword>
<protein>
    <submittedName>
        <fullName evidence="2">Uncharacterized protein</fullName>
    </submittedName>
</protein>
<reference evidence="2" key="1">
    <citation type="submission" date="2019-08" db="EMBL/GenBank/DDBJ databases">
        <authorList>
            <person name="Kucharzyk K."/>
            <person name="Murdoch R.W."/>
            <person name="Higgins S."/>
            <person name="Loffler F."/>
        </authorList>
    </citation>
    <scope>NUCLEOTIDE SEQUENCE</scope>
</reference>
<organism evidence="2">
    <name type="scientific">bioreactor metagenome</name>
    <dbReference type="NCBI Taxonomy" id="1076179"/>
    <lineage>
        <taxon>unclassified sequences</taxon>
        <taxon>metagenomes</taxon>
        <taxon>ecological metagenomes</taxon>
    </lineage>
</organism>
<keyword evidence="1" id="KW-0812">Transmembrane</keyword>
<name>A0A644XXY7_9ZZZZ</name>
<dbReference type="EMBL" id="VSSQ01003076">
    <property type="protein sequence ID" value="MPM18914.1"/>
    <property type="molecule type" value="Genomic_DNA"/>
</dbReference>
<sequence>MIHPGISIQQADVDLRPELCFCLGLATHDGTYMRLMNAHDAIFYLMALLLVHALLLFQQMLDN</sequence>
<evidence type="ECO:0000256" key="1">
    <source>
        <dbReference type="SAM" id="Phobius"/>
    </source>
</evidence>
<dbReference type="AlphaFoldDB" id="A0A644XXY7"/>
<evidence type="ECO:0000313" key="2">
    <source>
        <dbReference type="EMBL" id="MPM18914.1"/>
    </source>
</evidence>
<proteinExistence type="predicted"/>
<keyword evidence="1" id="KW-1133">Transmembrane helix</keyword>
<comment type="caution">
    <text evidence="2">The sequence shown here is derived from an EMBL/GenBank/DDBJ whole genome shotgun (WGS) entry which is preliminary data.</text>
</comment>
<gene>
    <name evidence="2" type="ORF">SDC9_65332</name>
</gene>
<accession>A0A644XXY7</accession>